<accession>A0ABN8NLP0</accession>
<dbReference type="Pfam" id="PF13424">
    <property type="entry name" value="TPR_12"/>
    <property type="match status" value="2"/>
</dbReference>
<keyword evidence="1" id="KW-0677">Repeat</keyword>
<feature type="repeat" description="TPR" evidence="3">
    <location>
        <begin position="765"/>
        <end position="798"/>
    </location>
</feature>
<evidence type="ECO:0000256" key="1">
    <source>
        <dbReference type="ARBA" id="ARBA00022737"/>
    </source>
</evidence>
<dbReference type="Gene3D" id="3.40.50.300">
    <property type="entry name" value="P-loop containing nucleotide triphosphate hydrolases"/>
    <property type="match status" value="1"/>
</dbReference>
<keyword evidence="2 3" id="KW-0802">TPR repeat</keyword>
<keyword evidence="5" id="KW-1185">Reference proteome</keyword>
<proteinExistence type="predicted"/>
<evidence type="ECO:0000313" key="5">
    <source>
        <dbReference type="Proteomes" id="UP001159405"/>
    </source>
</evidence>
<organism evidence="4 5">
    <name type="scientific">Porites lobata</name>
    <dbReference type="NCBI Taxonomy" id="104759"/>
    <lineage>
        <taxon>Eukaryota</taxon>
        <taxon>Metazoa</taxon>
        <taxon>Cnidaria</taxon>
        <taxon>Anthozoa</taxon>
        <taxon>Hexacorallia</taxon>
        <taxon>Scleractinia</taxon>
        <taxon>Fungiina</taxon>
        <taxon>Poritidae</taxon>
        <taxon>Porites</taxon>
    </lineage>
</organism>
<gene>
    <name evidence="4" type="ORF">PLOB_00022839</name>
</gene>
<dbReference type="Proteomes" id="UP001159405">
    <property type="component" value="Unassembled WGS sequence"/>
</dbReference>
<dbReference type="PROSITE" id="PS50005">
    <property type="entry name" value="TPR"/>
    <property type="match status" value="3"/>
</dbReference>
<dbReference type="EMBL" id="CALNXK010000027">
    <property type="protein sequence ID" value="CAH3114294.1"/>
    <property type="molecule type" value="Genomic_DNA"/>
</dbReference>
<evidence type="ECO:0008006" key="6">
    <source>
        <dbReference type="Google" id="ProtNLM"/>
    </source>
</evidence>
<evidence type="ECO:0000256" key="3">
    <source>
        <dbReference type="PROSITE-ProRule" id="PRU00339"/>
    </source>
</evidence>
<dbReference type="Pfam" id="PF13374">
    <property type="entry name" value="TPR_10"/>
    <property type="match status" value="1"/>
</dbReference>
<name>A0ABN8NLP0_9CNID</name>
<dbReference type="PANTHER" id="PTHR45641:SF19">
    <property type="entry name" value="NEPHROCYSTIN-3"/>
    <property type="match status" value="1"/>
</dbReference>
<dbReference type="Gene3D" id="1.25.40.10">
    <property type="entry name" value="Tetratricopeptide repeat domain"/>
    <property type="match status" value="2"/>
</dbReference>
<dbReference type="SMART" id="SM00028">
    <property type="entry name" value="TPR"/>
    <property type="match status" value="5"/>
</dbReference>
<dbReference type="SUPFAM" id="SSF52540">
    <property type="entry name" value="P-loop containing nucleoside triphosphate hydrolases"/>
    <property type="match status" value="1"/>
</dbReference>
<dbReference type="InterPro" id="IPR011990">
    <property type="entry name" value="TPR-like_helical_dom_sf"/>
</dbReference>
<protein>
    <recommendedName>
        <fullName evidence="6">Nephrocystin-3</fullName>
    </recommendedName>
</protein>
<dbReference type="PANTHER" id="PTHR45641">
    <property type="entry name" value="TETRATRICOPEPTIDE REPEAT PROTEIN (AFU_ORTHOLOGUE AFUA_6G03870)"/>
    <property type="match status" value="1"/>
</dbReference>
<comment type="caution">
    <text evidence="4">The sequence shown here is derived from an EMBL/GenBank/DDBJ whole genome shotgun (WGS) entry which is preliminary data.</text>
</comment>
<evidence type="ECO:0000256" key="2">
    <source>
        <dbReference type="ARBA" id="ARBA00022803"/>
    </source>
</evidence>
<dbReference type="InterPro" id="IPR027417">
    <property type="entry name" value="P-loop_NTPase"/>
</dbReference>
<sequence>MATKEYSEEELNYFRVCYITTHIIREGLKELFKREWNRHHSPRFGLWQDTARNGQDFFRMESKKSRSKNSRLLTIIQNGNTEEWDCTCFFFAILYSDTLGPLISAAVFNDVDNLRMFRNEVFAHRSKACFPEAEFQRCVSTVSNAFTSLHLTTAELQRIINQKSFPTGELQMLQEQVTVLEDEIQGEAKPFLILPQAPSHEVVGRKVEVEDIMKKFSDLETINKDASVVTIYISGNPGCGKSQVAREVGQQFFEREAAKNEPDSCTLVMTLNAEREQSMLDSYYTFARKVGVTEYSLNRITGRDSRLLPYEKICHLKILVSAKMENYSSWLLIYDNVNSLNSIRDYFPDEHWGGCGHVLVTTQDSINIPEADPLCESVSLSEGMQSEDARILLQKICGFSCDSEEESLVLDALDYQPLAIACAALYVRYIGVHQQTSSSDIWKKYLKKLETLEKRASTERAYERTSKSYRSSMTAAVTLALEKLVQEPMFEHVVPFLALGSSTPVNLDLIVRLLKEYGPDYDEEFAAAEIVKCSLLLMVFTDGSSKMQVKMHEVVHEVFKKYLLDKYSEEQITEFILLYIETLSTSAQHDPQHFDLNFHMTSKMMAPHLKSLSHWLVQLWKLILILTSDKSALKSILCCFGDICRQHFFLWEAKVYFQHAFQIARDTFDRNDPSKLSFLATILTNEGVIFHENCELQKAELHYNRALDILRTLHPSNTSSPEIADLLNKLGTLYYTFYKEKAKIHFQQSLDMRKKLNGFEHPHVASSMSNIGCIYSVLGDLETANDLFQRSYALRERIYGKEHPFVADSLNNLGILHSKMDLTKEAIQYQERALEMRKKLFFYDHAVIADSYNNLALAYQYNGQLEKAKKCFEEALRVRERVSGKDHVRVGRVLLNFSDLYMRLGEPQKCKDLRFRARQILEPFTRRRWRHQGKFILNGEPSTSTGQDNRYLYAILLSAVNDPLPLDHFPYRAEST</sequence>
<reference evidence="4 5" key="1">
    <citation type="submission" date="2022-05" db="EMBL/GenBank/DDBJ databases">
        <authorList>
            <consortium name="Genoscope - CEA"/>
            <person name="William W."/>
        </authorList>
    </citation>
    <scope>NUCLEOTIDE SEQUENCE [LARGE SCALE GENOMIC DNA]</scope>
</reference>
<dbReference type="InterPro" id="IPR019734">
    <property type="entry name" value="TPR_rpt"/>
</dbReference>
<feature type="repeat" description="TPR" evidence="3">
    <location>
        <begin position="849"/>
        <end position="882"/>
    </location>
</feature>
<evidence type="ECO:0000313" key="4">
    <source>
        <dbReference type="EMBL" id="CAH3114294.1"/>
    </source>
</evidence>
<dbReference type="SUPFAM" id="SSF48452">
    <property type="entry name" value="TPR-like"/>
    <property type="match status" value="2"/>
</dbReference>
<feature type="repeat" description="TPR" evidence="3">
    <location>
        <begin position="807"/>
        <end position="840"/>
    </location>
</feature>